<dbReference type="PANTHER" id="PTHR13500:SF0">
    <property type="entry name" value="NUCLEOLAR PRE-RIBOSOMAL-ASSOCIATED PROTEIN 1"/>
    <property type="match status" value="1"/>
</dbReference>
<dbReference type="InterPro" id="IPR059018">
    <property type="entry name" value="HEAT_URB1"/>
</dbReference>
<feature type="domain" description="URB1 N-terminal" evidence="1">
    <location>
        <begin position="47"/>
        <end position="367"/>
    </location>
</feature>
<dbReference type="InterPro" id="IPR032436">
    <property type="entry name" value="URB1_C"/>
</dbReference>
<keyword evidence="5" id="KW-1185">Reference proteome</keyword>
<sequence length="1576" mass="184345">MSETKKRKIYSSQSVNIDYSLIEQLNNLQTSKNLVSDLNNFINLGQLNKILPVWSYYSSTNNHGNFIDLINKIVFITDNLNEVQNANLVTEFFKNILQNHLKLIYRSLTNLRNSITIPTLKILTNILKFDSSLSNEFLNSNFDFNLPVIPKLLTPNKFEIENNVEIAEGSIRFWFLKFFITLCYKLNFFNRFDLLNNYPKIMKTVWKFINSDSIETIEFLVSFFDKKVLDERNFKKAQKCKILNENFMFKIQPLILKIKESFFYDFIIKLTTDLKNGICFPNDKSLWQIDNSIGVTIDVNNKHFKIANKLIYTLLTSLKPNESNKIINLLTKICEANQEIIPAYLNYIVQSGGGYHDPNLTTWWISYTLLYSNLLQIEPPKSIQIQGSKFDYKLISENIAFAPLSKSVLTAGLTEKQPNLINQLTLQLILYTLIRLEKFITALQSRQELIDLVFAQLPDINQICQCYQLPNISNLSKITILKIISRYEEFIISNNNNNLINKIASNGILSITENLDNNLTKLDLIYLNLYLQIQKNQENFKWWNKIKTTNSNYSFFTILIKLATKNSDKNFNLKIYNLLNKLCAGKMLFNEGLLITPIMSLIYSQPQNEKIWNLLDETIARCIRAPYKYLDISHSLYHDTSTFIICLIEQFKFIKAEKFEDEWLISFLKYCILFDGDQISIIKLAEESKLDTKELNFDITKKIDQKDSSIMEIVYSYSTEDIIKNPNLLEKKIISSKLDYLSILCLIDLMGKKTKNPTKLLQSLFEKLYNYLMSSSDENSVNYFSSEKVWKGLIESSTALEFYNEILTNLPNINTDSLAHYVVTNYTKNFESILWILTEDQLNNLLTIDDFIPVVSQCIVKDISVDKLTFYKLYNTKVDERNHLLVKLIDRNLVQLENTEVVQFVDDLISNHENYFLIPYIINKFDFIVPDLLSKDIQDDYLNTLIVFSMIKKDVEVPEEYLSKVIQIIINKLNANALGDIKWNQILTIISKTNTISTEICSLILSKIHFKHSLIPEFIKFISTFETTPELSKWLHQSMLYITKKIVESETLSSNFYQFLNAIGDYLLSKKNIWDIVPSSILNTQIEGLLSSKHLQSSSSILKYLVKLILVSPKSKIEYLKLFQILINLPNNKLEKFPTNENEEIRYYIAVLLYLLFNFDHSKLSNFSTMMILIEKFYLATNRFEDLIIKTILIKIESKTAVSWVSKISNWEFIDEINEIESDLVGRDRLIKKTSDGNFTIFLNKNMCLNTLNSIQYEVPELKKDKKAFWNRLKEMNELNELLNVHKLSYDLEFLLMIILNNEELLQYSNNEEVVKYYFNIKNLIDNGFLQVIVSNLTNSKYKLIIKIILNKLLNSIDDNLSFKDKQLYKVLISTILFNIDKNIPYLIFYFYGQLIPILSNPGHFLYEKSYRYILSHPIISTWELPLYKSIIQPEDKDNEHYYRELKWFIETITNGIKTVEDLNILRKEVIEFILNLFNSYYLNPKLKCSIFKLIYQIQSIDQGSDMLITRFGILSNLDLIINGLNDDGTIDKQIKLNILELLNRFKLSIGESKRVNDWTRFNLNNTLIALHDKIT</sequence>
<dbReference type="GO" id="GO:0000466">
    <property type="term" value="P:maturation of 5.8S rRNA from tricistronic rRNA transcript (SSU-rRNA, 5.8S rRNA, LSU-rRNA)"/>
    <property type="evidence" value="ECO:0007669"/>
    <property type="project" value="TreeGrafter"/>
</dbReference>
<evidence type="ECO:0000313" key="5">
    <source>
        <dbReference type="Proteomes" id="UP001152885"/>
    </source>
</evidence>
<dbReference type="Pfam" id="PF11707">
    <property type="entry name" value="Npa1"/>
    <property type="match status" value="1"/>
</dbReference>
<reference evidence="4" key="1">
    <citation type="submission" date="2022-12" db="EMBL/GenBank/DDBJ databases">
        <authorList>
            <person name="Brejova B."/>
        </authorList>
    </citation>
    <scope>NUCLEOTIDE SEQUENCE</scope>
</reference>
<dbReference type="Proteomes" id="UP001152885">
    <property type="component" value="Unassembled WGS sequence"/>
</dbReference>
<dbReference type="InterPro" id="IPR021714">
    <property type="entry name" value="URB1_N"/>
</dbReference>
<dbReference type="InterPro" id="IPR039844">
    <property type="entry name" value="URB1"/>
</dbReference>
<feature type="domain" description="URB1 C-terminal" evidence="2">
    <location>
        <begin position="1330"/>
        <end position="1516"/>
    </location>
</feature>
<dbReference type="GO" id="GO:0000463">
    <property type="term" value="P:maturation of LSU-rRNA from tricistronic rRNA transcript (SSU-rRNA, 5.8S rRNA, LSU-rRNA)"/>
    <property type="evidence" value="ECO:0007669"/>
    <property type="project" value="TreeGrafter"/>
</dbReference>
<organism evidence="4 5">
    <name type="scientific">Candida verbasci</name>
    <dbReference type="NCBI Taxonomy" id="1227364"/>
    <lineage>
        <taxon>Eukaryota</taxon>
        <taxon>Fungi</taxon>
        <taxon>Dikarya</taxon>
        <taxon>Ascomycota</taxon>
        <taxon>Saccharomycotina</taxon>
        <taxon>Pichiomycetes</taxon>
        <taxon>Debaryomycetaceae</taxon>
        <taxon>Candida/Lodderomyces clade</taxon>
        <taxon>Candida</taxon>
    </lineage>
</organism>
<dbReference type="Pfam" id="PF16201">
    <property type="entry name" value="NopRA1"/>
    <property type="match status" value="1"/>
</dbReference>
<dbReference type="OrthoDB" id="72892at2759"/>
<evidence type="ECO:0000313" key="4">
    <source>
        <dbReference type="EMBL" id="CAI5756657.1"/>
    </source>
</evidence>
<dbReference type="EMBL" id="CANTUO010000001">
    <property type="protein sequence ID" value="CAI5756657.1"/>
    <property type="molecule type" value="Genomic_DNA"/>
</dbReference>
<name>A0A9W4TTL3_9ASCO</name>
<dbReference type="GO" id="GO:0005730">
    <property type="term" value="C:nucleolus"/>
    <property type="evidence" value="ECO:0007669"/>
    <property type="project" value="TreeGrafter"/>
</dbReference>
<dbReference type="Pfam" id="PF26140">
    <property type="entry name" value="HEAT_URB1"/>
    <property type="match status" value="1"/>
</dbReference>
<comment type="caution">
    <text evidence="4">The sequence shown here is derived from an EMBL/GenBank/DDBJ whole genome shotgun (WGS) entry which is preliminary data.</text>
</comment>
<feature type="domain" description="URB1 central HEAT repeat" evidence="3">
    <location>
        <begin position="539"/>
        <end position="697"/>
    </location>
</feature>
<evidence type="ECO:0000259" key="2">
    <source>
        <dbReference type="Pfam" id="PF16201"/>
    </source>
</evidence>
<evidence type="ECO:0000259" key="1">
    <source>
        <dbReference type="Pfam" id="PF11707"/>
    </source>
</evidence>
<evidence type="ECO:0008006" key="6">
    <source>
        <dbReference type="Google" id="ProtNLM"/>
    </source>
</evidence>
<protein>
    <recommendedName>
        <fullName evidence="6">Nucleolar pre-ribosomal-associated protein 1 C-terminal domain-containing protein</fullName>
    </recommendedName>
</protein>
<dbReference type="PANTHER" id="PTHR13500">
    <property type="entry name" value="NUCLEOLAR PRERIBOSOMAL-ASSOCIATED PROTEIN 1"/>
    <property type="match status" value="1"/>
</dbReference>
<gene>
    <name evidence="4" type="ORF">CANVERA_P1175</name>
</gene>
<proteinExistence type="predicted"/>
<accession>A0A9W4TTL3</accession>
<evidence type="ECO:0000259" key="3">
    <source>
        <dbReference type="Pfam" id="PF26140"/>
    </source>
</evidence>